<proteinExistence type="predicted"/>
<reference evidence="1" key="1">
    <citation type="submission" date="2021-02" db="EMBL/GenBank/DDBJ databases">
        <authorList>
            <person name="Dougan E. K."/>
            <person name="Rhodes N."/>
            <person name="Thang M."/>
            <person name="Chan C."/>
        </authorList>
    </citation>
    <scope>NUCLEOTIDE SEQUENCE</scope>
</reference>
<comment type="caution">
    <text evidence="1">The sequence shown here is derived from an EMBL/GenBank/DDBJ whole genome shotgun (WGS) entry which is preliminary data.</text>
</comment>
<protein>
    <submittedName>
        <fullName evidence="1">Uncharacterized protein</fullName>
    </submittedName>
</protein>
<gene>
    <name evidence="1" type="ORF">SNEC2469_LOCUS3838</name>
</gene>
<dbReference type="OrthoDB" id="412062at2759"/>
<name>A0A812L282_9DINO</name>
<evidence type="ECO:0000313" key="2">
    <source>
        <dbReference type="Proteomes" id="UP000601435"/>
    </source>
</evidence>
<dbReference type="EMBL" id="CAJNJA010008255">
    <property type="protein sequence ID" value="CAE7234536.1"/>
    <property type="molecule type" value="Genomic_DNA"/>
</dbReference>
<sequence length="368" mass="41499">MSGEGGNEKRGLGESCYKGSIAAIWPVRLPTVMCLAVPLRTKLVALEQAAKAAEVLEADAFALLARKAEAMPKEVAGFDTTWFKGVSYEVDGRGRSGLLEDLRYYSFSRNGSHILEAYRQISGNFLGPLTVAEGRNAFHVRTLFHCWEQITAAEAARGQRYKYWIFARLDWLWLALPPALSTFQRADPAAVWIPDGQDWDGINDRFAVVPRRYAKPYFGRWPWLVNGSLLPMMLRAATRSRSEVSPDLYRGPEWSLLAALHWYRLPVRRFGSTGAVLCLGGRRAKYGRCTRRKRPSDLSYKYSGEVSESSANVLLLRDGWTWRFLASPRLEPPCFDKDGEEKWCCSTQHGVAGHCQPSLFRHSLAQPC</sequence>
<evidence type="ECO:0000313" key="1">
    <source>
        <dbReference type="EMBL" id="CAE7234536.1"/>
    </source>
</evidence>
<dbReference type="AlphaFoldDB" id="A0A812L282"/>
<accession>A0A812L282</accession>
<keyword evidence="2" id="KW-1185">Reference proteome</keyword>
<dbReference type="Proteomes" id="UP000601435">
    <property type="component" value="Unassembled WGS sequence"/>
</dbReference>
<organism evidence="1 2">
    <name type="scientific">Symbiodinium necroappetens</name>
    <dbReference type="NCBI Taxonomy" id="1628268"/>
    <lineage>
        <taxon>Eukaryota</taxon>
        <taxon>Sar</taxon>
        <taxon>Alveolata</taxon>
        <taxon>Dinophyceae</taxon>
        <taxon>Suessiales</taxon>
        <taxon>Symbiodiniaceae</taxon>
        <taxon>Symbiodinium</taxon>
    </lineage>
</organism>